<dbReference type="PANTHER" id="PTHR43087">
    <property type="entry name" value="LYSINE/ARGININE/ORNITHINE TRANSPORT SYSTEM KINASE"/>
    <property type="match status" value="1"/>
</dbReference>
<evidence type="ECO:0000256" key="4">
    <source>
        <dbReference type="ARBA" id="ARBA00023186"/>
    </source>
</evidence>
<reference evidence="6" key="1">
    <citation type="journal article" date="2014" name="Front. Microbiol.">
        <title>High frequency of phylogenetically diverse reductive dehalogenase-homologous genes in deep subseafloor sedimentary metagenomes.</title>
        <authorList>
            <person name="Kawai M."/>
            <person name="Futagami T."/>
            <person name="Toyoda A."/>
            <person name="Takaki Y."/>
            <person name="Nishi S."/>
            <person name="Hori S."/>
            <person name="Arai W."/>
            <person name="Tsubouchi T."/>
            <person name="Morono Y."/>
            <person name="Uchiyama I."/>
            <person name="Ito T."/>
            <person name="Fujiyama A."/>
            <person name="Inagaki F."/>
            <person name="Takami H."/>
        </authorList>
    </citation>
    <scope>NUCLEOTIDE SEQUENCE</scope>
    <source>
        <strain evidence="6">Expedition CK06-06</strain>
    </source>
</reference>
<feature type="non-terminal residue" evidence="6">
    <location>
        <position position="1"/>
    </location>
</feature>
<feature type="domain" description="B12-binding" evidence="5">
    <location>
        <begin position="1"/>
        <end position="135"/>
    </location>
</feature>
<feature type="non-terminal residue" evidence="6">
    <location>
        <position position="290"/>
    </location>
</feature>
<dbReference type="SUPFAM" id="SSF52540">
    <property type="entry name" value="P-loop containing nucleoside triphosphate hydrolases"/>
    <property type="match status" value="1"/>
</dbReference>
<dbReference type="PANTHER" id="PTHR43087:SF1">
    <property type="entry name" value="LAO_AO TRANSPORT SYSTEM ATPASE"/>
    <property type="match status" value="1"/>
</dbReference>
<dbReference type="GO" id="GO:0016787">
    <property type="term" value="F:hydrolase activity"/>
    <property type="evidence" value="ECO:0007669"/>
    <property type="project" value="UniProtKB-KW"/>
</dbReference>
<dbReference type="InterPro" id="IPR036724">
    <property type="entry name" value="Cobalamin-bd_sf"/>
</dbReference>
<gene>
    <name evidence="6" type="ORF">S01H1_24802</name>
</gene>
<dbReference type="SUPFAM" id="SSF52242">
    <property type="entry name" value="Cobalamin (vitamin B12)-binding domain"/>
    <property type="match status" value="1"/>
</dbReference>
<dbReference type="Pfam" id="PF02310">
    <property type="entry name" value="B12-binding"/>
    <property type="match status" value="1"/>
</dbReference>
<dbReference type="InterPro" id="IPR052040">
    <property type="entry name" value="GTPase/Isobutyryl-CoA_mutase"/>
</dbReference>
<dbReference type="Gene3D" id="3.40.50.300">
    <property type="entry name" value="P-loop containing nucleotide triphosphate hydrolases"/>
    <property type="match status" value="1"/>
</dbReference>
<dbReference type="AlphaFoldDB" id="X0UFY7"/>
<protein>
    <recommendedName>
        <fullName evidence="5">B12-binding domain-containing protein</fullName>
    </recommendedName>
</protein>
<keyword evidence="1" id="KW-0547">Nucleotide-binding</keyword>
<dbReference type="PROSITE" id="PS51332">
    <property type="entry name" value="B12_BINDING"/>
    <property type="match status" value="1"/>
</dbReference>
<dbReference type="GO" id="GO:0031419">
    <property type="term" value="F:cobalamin binding"/>
    <property type="evidence" value="ECO:0007669"/>
    <property type="project" value="InterPro"/>
</dbReference>
<keyword evidence="3" id="KW-0342">GTP-binding</keyword>
<organism evidence="6">
    <name type="scientific">marine sediment metagenome</name>
    <dbReference type="NCBI Taxonomy" id="412755"/>
    <lineage>
        <taxon>unclassified sequences</taxon>
        <taxon>metagenomes</taxon>
        <taxon>ecological metagenomes</taxon>
    </lineage>
</organism>
<evidence type="ECO:0000256" key="2">
    <source>
        <dbReference type="ARBA" id="ARBA00022801"/>
    </source>
</evidence>
<dbReference type="InterPro" id="IPR006158">
    <property type="entry name" value="Cobalamin-bd"/>
</dbReference>
<keyword evidence="4" id="KW-0143">Chaperone</keyword>
<evidence type="ECO:0000256" key="3">
    <source>
        <dbReference type="ARBA" id="ARBA00023134"/>
    </source>
</evidence>
<proteinExistence type="predicted"/>
<evidence type="ECO:0000313" key="6">
    <source>
        <dbReference type="EMBL" id="GAF98231.1"/>
    </source>
</evidence>
<evidence type="ECO:0000256" key="1">
    <source>
        <dbReference type="ARBA" id="ARBA00022741"/>
    </source>
</evidence>
<dbReference type="GO" id="GO:0046872">
    <property type="term" value="F:metal ion binding"/>
    <property type="evidence" value="ECO:0007669"/>
    <property type="project" value="InterPro"/>
</dbReference>
<dbReference type="EMBL" id="BARS01014935">
    <property type="protein sequence ID" value="GAF98231.1"/>
    <property type="molecule type" value="Genomic_DNA"/>
</dbReference>
<dbReference type="Pfam" id="PF03308">
    <property type="entry name" value="MeaB"/>
    <property type="match status" value="1"/>
</dbReference>
<dbReference type="Gene3D" id="3.40.50.280">
    <property type="entry name" value="Cobalamin-binding domain"/>
    <property type="match status" value="1"/>
</dbReference>
<name>X0UFY7_9ZZZZ</name>
<evidence type="ECO:0000259" key="5">
    <source>
        <dbReference type="PROSITE" id="PS51332"/>
    </source>
</evidence>
<accession>X0UFY7</accession>
<dbReference type="GO" id="GO:0005525">
    <property type="term" value="F:GTP binding"/>
    <property type="evidence" value="ECO:0007669"/>
    <property type="project" value="UniProtKB-KW"/>
</dbReference>
<dbReference type="InterPro" id="IPR027417">
    <property type="entry name" value="P-loop_NTPase"/>
</dbReference>
<keyword evidence="2" id="KW-0378">Hydrolase</keyword>
<comment type="caution">
    <text evidence="6">The sequence shown here is derived from an EMBL/GenBank/DDBJ whole genome shotgun (WGS) entry which is preliminary data.</text>
</comment>
<sequence length="290" mass="32249">YWTSLFDGHDASINMIRRLLQQSGAEVIHLGHNRSVKDVVTAAIQENAHAILVSSYQGGHLEYFKYLFDLLKEYGAESRIKIFGGGGGVIIPEEIKELHNYGITRIYSPEDGATMGLQGMINDILGKCNIPNLPDKSELNPNFESPTLSKQQMYLISKLITQIESNTESDNLSFLDSLTFNNSKYKIPIIGITGTGGAGKSSFTDELVLRFLEDNDDLRVGILSIDPSKRRTGGALLGDRIRMNAIESDRVFMRSFATKQGTTKIMEILPIITKFYKKTGFDLVFIETPG</sequence>